<dbReference type="InterPro" id="IPR015300">
    <property type="entry name" value="DNA-bd_pseudobarrel_sf"/>
</dbReference>
<dbReference type="GO" id="GO:0003677">
    <property type="term" value="F:DNA binding"/>
    <property type="evidence" value="ECO:0007669"/>
    <property type="project" value="UniProtKB-KW"/>
</dbReference>
<proteinExistence type="predicted"/>
<comment type="caution">
    <text evidence="7">The sequence shown here is derived from an EMBL/GenBank/DDBJ whole genome shotgun (WGS) entry which is preliminary data.</text>
</comment>
<dbReference type="SUPFAM" id="SSF101936">
    <property type="entry name" value="DNA-binding pseudobarrel domain"/>
    <property type="match status" value="2"/>
</dbReference>
<feature type="domain" description="TF-B3" evidence="6">
    <location>
        <begin position="162"/>
        <end position="254"/>
    </location>
</feature>
<dbReference type="Pfam" id="PF02362">
    <property type="entry name" value="B3"/>
    <property type="match status" value="2"/>
</dbReference>
<keyword evidence="2" id="KW-0805">Transcription regulation</keyword>
<dbReference type="PANTHER" id="PTHR31391:SF106">
    <property type="entry name" value="B3 DOMAIN-CONTAINING PROTEIN OS01G0723500"/>
    <property type="match status" value="1"/>
</dbReference>
<dbReference type="InterPro" id="IPR003340">
    <property type="entry name" value="B3_DNA-bd"/>
</dbReference>
<reference evidence="7" key="1">
    <citation type="submission" date="2022-03" db="EMBL/GenBank/DDBJ databases">
        <title>A functionally conserved STORR gene fusion in Papaver species that diverged 16.8 million years ago.</title>
        <authorList>
            <person name="Catania T."/>
        </authorList>
    </citation>
    <scope>NUCLEOTIDE SEQUENCE</scope>
    <source>
        <strain evidence="7">S-191538</strain>
    </source>
</reference>
<sequence length="255" mass="29727">MKHISKEESNRAILEGPSGSQWPVKLCKTEKGTFMQDGWQDFVRYYSLWDNEFLIFRYDGNMNFNVVILHKSGCEREYAFPMKNRMVGRWSRKRDGSTEISSARVCQRDSGIEAVADKRIKREDIPMLIPLDSESREKKIIEDKKAELKKLAESFSSIHPYFTAQMVLTNVIRNFVLNIQREFAKKYLPSTNAKIFLRNPRGKCFTVNFINDKRYYFAGGWSAFVRENKLKLGDICVFELVGELEFSVHIFSVGN</sequence>
<evidence type="ECO:0000256" key="1">
    <source>
        <dbReference type="ARBA" id="ARBA00004123"/>
    </source>
</evidence>
<keyword evidence="3" id="KW-0238">DNA-binding</keyword>
<evidence type="ECO:0000256" key="4">
    <source>
        <dbReference type="ARBA" id="ARBA00023163"/>
    </source>
</evidence>
<evidence type="ECO:0000256" key="5">
    <source>
        <dbReference type="ARBA" id="ARBA00023242"/>
    </source>
</evidence>
<organism evidence="7 8">
    <name type="scientific">Papaver nudicaule</name>
    <name type="common">Iceland poppy</name>
    <dbReference type="NCBI Taxonomy" id="74823"/>
    <lineage>
        <taxon>Eukaryota</taxon>
        <taxon>Viridiplantae</taxon>
        <taxon>Streptophyta</taxon>
        <taxon>Embryophyta</taxon>
        <taxon>Tracheophyta</taxon>
        <taxon>Spermatophyta</taxon>
        <taxon>Magnoliopsida</taxon>
        <taxon>Ranunculales</taxon>
        <taxon>Papaveraceae</taxon>
        <taxon>Papaveroideae</taxon>
        <taxon>Papaver</taxon>
    </lineage>
</organism>
<dbReference type="CDD" id="cd10017">
    <property type="entry name" value="B3_DNA"/>
    <property type="match status" value="2"/>
</dbReference>
<accession>A0AA41SBD3</accession>
<evidence type="ECO:0000259" key="6">
    <source>
        <dbReference type="PROSITE" id="PS50863"/>
    </source>
</evidence>
<keyword evidence="8" id="KW-1185">Reference proteome</keyword>
<evidence type="ECO:0000313" key="7">
    <source>
        <dbReference type="EMBL" id="MCL7033074.1"/>
    </source>
</evidence>
<name>A0AA41SBD3_PAPNU</name>
<gene>
    <name evidence="7" type="ORF">MKW94_010526</name>
</gene>
<dbReference type="PROSITE" id="PS50863">
    <property type="entry name" value="B3"/>
    <property type="match status" value="2"/>
</dbReference>
<comment type="subcellular location">
    <subcellularLocation>
        <location evidence="1">Nucleus</location>
    </subcellularLocation>
</comment>
<dbReference type="EMBL" id="JAJJMA010130355">
    <property type="protein sequence ID" value="MCL7033074.1"/>
    <property type="molecule type" value="Genomic_DNA"/>
</dbReference>
<keyword evidence="5" id="KW-0539">Nucleus</keyword>
<feature type="domain" description="TF-B3" evidence="6">
    <location>
        <begin position="1"/>
        <end position="72"/>
    </location>
</feature>
<dbReference type="InterPro" id="IPR044837">
    <property type="entry name" value="REM16-like"/>
</dbReference>
<dbReference type="AlphaFoldDB" id="A0AA41SBD3"/>
<dbReference type="PANTHER" id="PTHR31391">
    <property type="entry name" value="B3 DOMAIN-CONTAINING PROTEIN OS11G0197600-RELATED"/>
    <property type="match status" value="1"/>
</dbReference>
<dbReference type="Proteomes" id="UP001177140">
    <property type="component" value="Unassembled WGS sequence"/>
</dbReference>
<evidence type="ECO:0000256" key="3">
    <source>
        <dbReference type="ARBA" id="ARBA00023125"/>
    </source>
</evidence>
<dbReference type="Gene3D" id="2.40.330.10">
    <property type="entry name" value="DNA-binding pseudobarrel domain"/>
    <property type="match status" value="2"/>
</dbReference>
<keyword evidence="4" id="KW-0804">Transcription</keyword>
<evidence type="ECO:0000256" key="2">
    <source>
        <dbReference type="ARBA" id="ARBA00023015"/>
    </source>
</evidence>
<evidence type="ECO:0000313" key="8">
    <source>
        <dbReference type="Proteomes" id="UP001177140"/>
    </source>
</evidence>
<dbReference type="GO" id="GO:0005634">
    <property type="term" value="C:nucleus"/>
    <property type="evidence" value="ECO:0007669"/>
    <property type="project" value="UniProtKB-SubCell"/>
</dbReference>
<dbReference type="SMART" id="SM01019">
    <property type="entry name" value="B3"/>
    <property type="match status" value="2"/>
</dbReference>
<protein>
    <recommendedName>
        <fullName evidence="6">TF-B3 domain-containing protein</fullName>
    </recommendedName>
</protein>